<gene>
    <name evidence="5" type="ORF">TCAL_16595</name>
</gene>
<feature type="chain" id="PRO_5021700942" evidence="4">
    <location>
        <begin position="24"/>
        <end position="852"/>
    </location>
</feature>
<keyword evidence="3" id="KW-0472">Membrane</keyword>
<dbReference type="AlphaFoldDB" id="A0A553NBC1"/>
<dbReference type="Proteomes" id="UP000318571">
    <property type="component" value="Chromosome 10"/>
</dbReference>
<organism evidence="5 6">
    <name type="scientific">Tigriopus californicus</name>
    <name type="common">Marine copepod</name>
    <dbReference type="NCBI Taxonomy" id="6832"/>
    <lineage>
        <taxon>Eukaryota</taxon>
        <taxon>Metazoa</taxon>
        <taxon>Ecdysozoa</taxon>
        <taxon>Arthropoda</taxon>
        <taxon>Crustacea</taxon>
        <taxon>Multicrustacea</taxon>
        <taxon>Hexanauplia</taxon>
        <taxon>Copepoda</taxon>
        <taxon>Harpacticoida</taxon>
        <taxon>Harpacticidae</taxon>
        <taxon>Tigriopus</taxon>
    </lineage>
</organism>
<feature type="transmembrane region" description="Helical" evidence="3">
    <location>
        <begin position="514"/>
        <end position="536"/>
    </location>
</feature>
<feature type="transmembrane region" description="Helical" evidence="3">
    <location>
        <begin position="158"/>
        <end position="179"/>
    </location>
</feature>
<evidence type="ECO:0000256" key="2">
    <source>
        <dbReference type="PROSITE-ProRule" id="PRU00124"/>
    </source>
</evidence>
<feature type="transmembrane region" description="Helical" evidence="3">
    <location>
        <begin position="542"/>
        <end position="563"/>
    </location>
</feature>
<dbReference type="SMART" id="SM00192">
    <property type="entry name" value="LDLa"/>
    <property type="match status" value="2"/>
</dbReference>
<dbReference type="EMBL" id="VCGU01000458">
    <property type="protein sequence ID" value="TRY62730.1"/>
    <property type="molecule type" value="Genomic_DNA"/>
</dbReference>
<evidence type="ECO:0000313" key="5">
    <source>
        <dbReference type="EMBL" id="TRY62730.1"/>
    </source>
</evidence>
<feature type="transmembrane region" description="Helical" evidence="3">
    <location>
        <begin position="658"/>
        <end position="676"/>
    </location>
</feature>
<feature type="disulfide bond" evidence="2">
    <location>
        <begin position="103"/>
        <end position="118"/>
    </location>
</feature>
<dbReference type="OrthoDB" id="2019384at2759"/>
<dbReference type="PROSITE" id="PS50068">
    <property type="entry name" value="LDLRA_2"/>
    <property type="match status" value="2"/>
</dbReference>
<feature type="transmembrane region" description="Helical" evidence="3">
    <location>
        <begin position="778"/>
        <end position="798"/>
    </location>
</feature>
<accession>A0A553NBC1</accession>
<reference evidence="5 6" key="1">
    <citation type="journal article" date="2018" name="Nat. Ecol. Evol.">
        <title>Genomic signatures of mitonuclear coevolution across populations of Tigriopus californicus.</title>
        <authorList>
            <person name="Barreto F.S."/>
            <person name="Watson E.T."/>
            <person name="Lima T.G."/>
            <person name="Willett C.S."/>
            <person name="Edmands S."/>
            <person name="Li W."/>
            <person name="Burton R.S."/>
        </authorList>
    </citation>
    <scope>NUCLEOTIDE SEQUENCE [LARGE SCALE GENOMIC DNA]</scope>
    <source>
        <strain evidence="5 6">San Diego</strain>
    </source>
</reference>
<keyword evidence="3" id="KW-1133">Transmembrane helix</keyword>
<evidence type="ECO:0000256" key="4">
    <source>
        <dbReference type="SAM" id="SignalP"/>
    </source>
</evidence>
<feature type="transmembrane region" description="Helical" evidence="3">
    <location>
        <begin position="584"/>
        <end position="606"/>
    </location>
</feature>
<feature type="signal peptide" evidence="4">
    <location>
        <begin position="1"/>
        <end position="23"/>
    </location>
</feature>
<protein>
    <submittedName>
        <fullName evidence="5">Uncharacterized protein</fullName>
    </submittedName>
</protein>
<evidence type="ECO:0000256" key="1">
    <source>
        <dbReference type="ARBA" id="ARBA00023157"/>
    </source>
</evidence>
<keyword evidence="1 2" id="KW-1015">Disulfide bond</keyword>
<dbReference type="STRING" id="6832.A0A553NBC1"/>
<sequence length="852" mass="98746">MRFVESGWGIIILLAVDFSYSRSESVIDCLSSSDRDRCAEESLCSSLLVGEICDGQLDCPNGSDEDATLCMDPRWNTIPCHYDNQRRCSGKRPGQCVNPDDFCDNIYQCSDRSDENFCLHFTKQFNQALPLSDSASESDPDEALADDQGDNNSDAKTFWIIVFLLCAIPLTWLFKGYFLSKFAVWFGTRITTSPELSLSMVSLRDAPDADILHMLEFIHTIRSHVIGDDPWEQIEDRMLKIFQRVHDTSTWDQNAKIIFDMGHLLFESDMNWIDEFHVAMHKLERLIHQNDELKVDLCLKHDLGNRYTYDLLWSTEPPGIRKLQCLCPDWFHRMWRSKWFKTVLIFLTITKEAVSYYLDLIKDWVIFIVLYNHARPEHFLEFEAQLLFLLALFLVVPELIQGGYFAHNYKIILGLKAYSFKTIPEVILKILLIPLSPFIPAILLLERGKIAYHNLRIQTILIERMEKYQDALPPKEIDGFKSNFELYQKALEDRDEFFAIIVDAKNLEASTETIFQYILQFMVLLVVRLALGTIVTDGIEKIFFSQVGNLLYVSLVFSFLSLISSRSGIEAWKKQGFFQSKSKILFGMSTFLALLGKVWSIVFYFAPTLGLFYMAVPWFKGRIPFAEDFNISNTTVSSIWVATDPTLGEFTLISLSTYYIFYLIFVPWQCVLLYMVKQFLVPAFRKSSGRSKKLLHIVSCLNFPSIFEDWDEKCSENVQEYDDRWKNVWFEHQLMIFFHGAINVLNCVPTVFCSVQILCRHQYLLQSWFQPTQEEHSAMIVAWILVFSPIYMLVLAYLQRKIILVYYKSGHPWSRIFVKLPSNQAPMESMEGENIHPTASTEQGLTGINVQS</sequence>
<proteinExistence type="predicted"/>
<keyword evidence="6" id="KW-1185">Reference proteome</keyword>
<name>A0A553NBC1_TIGCA</name>
<evidence type="ECO:0000313" key="6">
    <source>
        <dbReference type="Proteomes" id="UP000318571"/>
    </source>
</evidence>
<comment type="caution">
    <text evidence="5">The sequence shown here is derived from an EMBL/GenBank/DDBJ whole genome shotgun (WGS) entry which is preliminary data.</text>
</comment>
<feature type="transmembrane region" description="Helical" evidence="3">
    <location>
        <begin position="386"/>
        <end position="406"/>
    </location>
</feature>
<keyword evidence="3" id="KW-0812">Transmembrane</keyword>
<comment type="caution">
    <text evidence="2">Lacks conserved residue(s) required for the propagation of feature annotation.</text>
</comment>
<dbReference type="CDD" id="cd00112">
    <property type="entry name" value="LDLa"/>
    <property type="match status" value="2"/>
</dbReference>
<keyword evidence="4" id="KW-0732">Signal</keyword>
<feature type="transmembrane region" description="Helical" evidence="3">
    <location>
        <begin position="734"/>
        <end position="758"/>
    </location>
</feature>
<feature type="transmembrane region" description="Helical" evidence="3">
    <location>
        <begin position="426"/>
        <end position="445"/>
    </location>
</feature>
<evidence type="ECO:0000256" key="3">
    <source>
        <dbReference type="SAM" id="Phobius"/>
    </source>
</evidence>
<dbReference type="InterPro" id="IPR002172">
    <property type="entry name" value="LDrepeatLR_classA_rpt"/>
</dbReference>
<dbReference type="OMA" id="RITILWH"/>